<feature type="binding site" evidence="9">
    <location>
        <position position="300"/>
    </location>
    <ligand>
        <name>K(+)</name>
        <dbReference type="ChEBI" id="CHEBI:29103"/>
    </ligand>
</feature>
<reference evidence="11 12" key="1">
    <citation type="submission" date="2019-10" db="EMBL/GenBank/DDBJ databases">
        <title>Georgenia wutianyii sp. nov. and Georgenia yuyongxinii sp. nov. isolated from plateau pika (Ochotona curzoniae) in the Qinghai-Tibet plateau of China.</title>
        <authorList>
            <person name="Tian Z."/>
        </authorList>
    </citation>
    <scope>NUCLEOTIDE SEQUENCE [LARGE SCALE GENOMIC DNA]</scope>
    <source>
        <strain evidence="11 12">DSM 21501</strain>
    </source>
</reference>
<dbReference type="EC" id="2.7.1.15" evidence="9"/>
<feature type="binding site" evidence="9">
    <location>
        <position position="297"/>
    </location>
    <ligand>
        <name>K(+)</name>
        <dbReference type="ChEBI" id="CHEBI:29103"/>
    </ligand>
</feature>
<keyword evidence="7 9" id="KW-0630">Potassium</keyword>
<evidence type="ECO:0000259" key="10">
    <source>
        <dbReference type="Pfam" id="PF00294"/>
    </source>
</evidence>
<comment type="catalytic activity">
    <reaction evidence="9">
        <text>D-ribose + ATP = D-ribose 5-phosphate + ADP + H(+)</text>
        <dbReference type="Rhea" id="RHEA:13697"/>
        <dbReference type="ChEBI" id="CHEBI:15378"/>
        <dbReference type="ChEBI" id="CHEBI:30616"/>
        <dbReference type="ChEBI" id="CHEBI:47013"/>
        <dbReference type="ChEBI" id="CHEBI:78346"/>
        <dbReference type="ChEBI" id="CHEBI:456216"/>
        <dbReference type="EC" id="2.7.1.15"/>
    </reaction>
</comment>
<dbReference type="OrthoDB" id="9775849at2"/>
<dbReference type="Gene3D" id="3.40.1190.20">
    <property type="match status" value="1"/>
</dbReference>
<feature type="binding site" evidence="9">
    <location>
        <position position="267"/>
    </location>
    <ligand>
        <name>substrate</name>
    </ligand>
</feature>
<feature type="binding site" evidence="9">
    <location>
        <position position="306"/>
    </location>
    <ligand>
        <name>K(+)</name>
        <dbReference type="ChEBI" id="CHEBI:29103"/>
    </ligand>
</feature>
<keyword evidence="5 9" id="KW-0067">ATP-binding</keyword>
<dbReference type="GO" id="GO:0046872">
    <property type="term" value="F:metal ion binding"/>
    <property type="evidence" value="ECO:0007669"/>
    <property type="project" value="UniProtKB-KW"/>
</dbReference>
<accession>A0A7J5UR78</accession>
<keyword evidence="6 9" id="KW-0460">Magnesium</keyword>
<evidence type="ECO:0000256" key="6">
    <source>
        <dbReference type="ARBA" id="ARBA00022842"/>
    </source>
</evidence>
<protein>
    <recommendedName>
        <fullName evidence="9">Ribokinase</fullName>
        <shortName evidence="9">RK</shortName>
        <ecNumber evidence="9">2.7.1.15</ecNumber>
    </recommendedName>
</protein>
<comment type="caution">
    <text evidence="9">Lacks conserved residue(s) required for the propagation of feature annotation.</text>
</comment>
<keyword evidence="4 9" id="KW-0418">Kinase</keyword>
<evidence type="ECO:0000256" key="5">
    <source>
        <dbReference type="ARBA" id="ARBA00022840"/>
    </source>
</evidence>
<dbReference type="InterPro" id="IPR011611">
    <property type="entry name" value="PfkB_dom"/>
</dbReference>
<comment type="pathway">
    <text evidence="9">Carbohydrate metabolism; D-ribose degradation; D-ribose 5-phosphate from beta-D-ribopyranose: step 2/2.</text>
</comment>
<feature type="binding site" evidence="9">
    <location>
        <position position="261"/>
    </location>
    <ligand>
        <name>K(+)</name>
        <dbReference type="ChEBI" id="CHEBI:29103"/>
    </ligand>
</feature>
<dbReference type="InterPro" id="IPR002139">
    <property type="entry name" value="Ribo/fructo_kinase"/>
</dbReference>
<dbReference type="Pfam" id="PF00294">
    <property type="entry name" value="PfkB"/>
    <property type="match status" value="1"/>
</dbReference>
<keyword evidence="12" id="KW-1185">Reference proteome</keyword>
<comment type="similarity">
    <text evidence="9">Belongs to the carbohydrate kinase PfkB family. Ribokinase subfamily.</text>
</comment>
<feature type="binding site" evidence="9">
    <location>
        <begin position="266"/>
        <end position="267"/>
    </location>
    <ligand>
        <name>ATP</name>
        <dbReference type="ChEBI" id="CHEBI:30616"/>
    </ligand>
</feature>
<dbReference type="GO" id="GO:0005524">
    <property type="term" value="F:ATP binding"/>
    <property type="evidence" value="ECO:0007669"/>
    <property type="project" value="UniProtKB-UniRule"/>
</dbReference>
<organism evidence="11 12">
    <name type="scientific">Georgenia thermotolerans</name>
    <dbReference type="NCBI Taxonomy" id="527326"/>
    <lineage>
        <taxon>Bacteria</taxon>
        <taxon>Bacillati</taxon>
        <taxon>Actinomycetota</taxon>
        <taxon>Actinomycetes</taxon>
        <taxon>Micrococcales</taxon>
        <taxon>Bogoriellaceae</taxon>
        <taxon>Georgenia</taxon>
    </lineage>
</organism>
<keyword evidence="2 9" id="KW-0479">Metal-binding</keyword>
<dbReference type="RefSeq" id="WP_152203931.1">
    <property type="nucleotide sequence ID" value="NZ_VUKF01000038.1"/>
</dbReference>
<dbReference type="GO" id="GO:0004747">
    <property type="term" value="F:ribokinase activity"/>
    <property type="evidence" value="ECO:0007669"/>
    <property type="project" value="UniProtKB-UniRule"/>
</dbReference>
<sequence>MTMLQTAPTALHGPVCVVGSLNADLVVRTERLPRPGETVEGGPLRVTSGGKSANQAAAAALMGAAVRLVGAVGDDANGTVVLDQLARAGVRLDAVARRSGVPTGTAVVCVDSSAENLIIVSPGANGTLTTADVARAREAIAASRTLGLAFEVADDVVLAAARIAREESVTTVLNPSPYRQPSAELLSLVDVLVLNEHELADVLGRSPLDTSWAECGREVFDRFGVADVVVTLGGEGAVVLRTTAAGTAVEEIAPTPVEAVDTTGCGDAFTGALLGGLASGLDLVGSARLASLVGAYAATGEGAQASYPRPEDLASLAVTPSHG</sequence>
<keyword evidence="3 9" id="KW-0547">Nucleotide-binding</keyword>
<proteinExistence type="inferred from homology"/>
<dbReference type="CDD" id="cd01174">
    <property type="entry name" value="ribokinase"/>
    <property type="match status" value="1"/>
</dbReference>
<comment type="function">
    <text evidence="9">Catalyzes the phosphorylation of ribose at O-5 in a reaction requiring ATP and magnesium. The resulting D-ribose-5-phosphate can then be used either for sythesis of nucleotides, histidine, and tryptophan, or as a component of the pentose phosphate pathway.</text>
</comment>
<dbReference type="GO" id="GO:0019303">
    <property type="term" value="P:D-ribose catabolic process"/>
    <property type="evidence" value="ECO:0007669"/>
    <property type="project" value="UniProtKB-UniRule"/>
</dbReference>
<keyword evidence="9" id="KW-0963">Cytoplasm</keyword>
<comment type="activity regulation">
    <text evidence="9">Activated by a monovalent cation that binds near, but not in, the active site. The most likely occupant of the site in vivo is potassium. Ion binding induces a conformational change that may alter substrate affinity.</text>
</comment>
<gene>
    <name evidence="9" type="primary">rbsK</name>
    <name evidence="11" type="ORF">GB883_06435</name>
</gene>
<feature type="active site" description="Proton acceptor" evidence="9">
    <location>
        <position position="267"/>
    </location>
</feature>
<evidence type="ECO:0000256" key="3">
    <source>
        <dbReference type="ARBA" id="ARBA00022741"/>
    </source>
</evidence>
<comment type="caution">
    <text evidence="11">The sequence shown here is derived from an EMBL/GenBank/DDBJ whole genome shotgun (WGS) entry which is preliminary data.</text>
</comment>
<dbReference type="EMBL" id="WHJE01000019">
    <property type="protein sequence ID" value="KAE8764926.1"/>
    <property type="molecule type" value="Genomic_DNA"/>
</dbReference>
<feature type="binding site" evidence="9">
    <location>
        <position position="151"/>
    </location>
    <ligand>
        <name>substrate</name>
    </ligand>
</feature>
<dbReference type="GO" id="GO:0005829">
    <property type="term" value="C:cytosol"/>
    <property type="evidence" value="ECO:0007669"/>
    <property type="project" value="TreeGrafter"/>
</dbReference>
<evidence type="ECO:0000256" key="4">
    <source>
        <dbReference type="ARBA" id="ARBA00022777"/>
    </source>
</evidence>
<evidence type="ECO:0000256" key="8">
    <source>
        <dbReference type="ARBA" id="ARBA00023277"/>
    </source>
</evidence>
<evidence type="ECO:0000256" key="1">
    <source>
        <dbReference type="ARBA" id="ARBA00022679"/>
    </source>
</evidence>
<feature type="binding site" evidence="9">
    <location>
        <begin position="231"/>
        <end position="236"/>
    </location>
    <ligand>
        <name>ATP</name>
        <dbReference type="ChEBI" id="CHEBI:30616"/>
    </ligand>
</feature>
<dbReference type="PANTHER" id="PTHR10584">
    <property type="entry name" value="SUGAR KINASE"/>
    <property type="match status" value="1"/>
</dbReference>
<dbReference type="Proteomes" id="UP000451860">
    <property type="component" value="Unassembled WGS sequence"/>
</dbReference>
<dbReference type="UniPathway" id="UPA00916">
    <property type="reaction ID" value="UER00889"/>
</dbReference>
<feature type="binding site" evidence="9">
    <location>
        <begin position="22"/>
        <end position="24"/>
    </location>
    <ligand>
        <name>substrate</name>
    </ligand>
</feature>
<evidence type="ECO:0000313" key="11">
    <source>
        <dbReference type="EMBL" id="KAE8764926.1"/>
    </source>
</evidence>
<dbReference type="SUPFAM" id="SSF53613">
    <property type="entry name" value="Ribokinase-like"/>
    <property type="match status" value="1"/>
</dbReference>
<comment type="subcellular location">
    <subcellularLocation>
        <location evidence="9">Cytoplasm</location>
    </subcellularLocation>
</comment>
<dbReference type="HAMAP" id="MF_01987">
    <property type="entry name" value="Ribokinase"/>
    <property type="match status" value="1"/>
</dbReference>
<name>A0A7J5UR78_9MICO</name>
<dbReference type="InterPro" id="IPR011877">
    <property type="entry name" value="Ribokinase"/>
</dbReference>
<comment type="subunit">
    <text evidence="9">Homodimer.</text>
</comment>
<evidence type="ECO:0000256" key="9">
    <source>
        <dbReference type="HAMAP-Rule" id="MF_01987"/>
    </source>
</evidence>
<keyword evidence="8 9" id="KW-0119">Carbohydrate metabolism</keyword>
<dbReference type="AlphaFoldDB" id="A0A7J5UR78"/>
<feature type="binding site" evidence="9">
    <location>
        <position position="263"/>
    </location>
    <ligand>
        <name>K(+)</name>
        <dbReference type="ChEBI" id="CHEBI:29103"/>
    </ligand>
</feature>
<feature type="binding site" evidence="9">
    <location>
        <position position="195"/>
    </location>
    <ligand>
        <name>ATP</name>
        <dbReference type="ChEBI" id="CHEBI:30616"/>
    </ligand>
</feature>
<keyword evidence="1 9" id="KW-0808">Transferase</keyword>
<comment type="cofactor">
    <cofactor evidence="9">
        <name>Mg(2+)</name>
        <dbReference type="ChEBI" id="CHEBI:18420"/>
    </cofactor>
    <text evidence="9">Requires a divalent cation, most likely magnesium in vivo, as an electrophilic catalyst to aid phosphoryl group transfer. It is the chelate of the metal and the nucleotide that is the actual substrate.</text>
</comment>
<evidence type="ECO:0000256" key="7">
    <source>
        <dbReference type="ARBA" id="ARBA00022958"/>
    </source>
</evidence>
<dbReference type="InterPro" id="IPR029056">
    <property type="entry name" value="Ribokinase-like"/>
</dbReference>
<evidence type="ECO:0000256" key="2">
    <source>
        <dbReference type="ARBA" id="ARBA00022723"/>
    </source>
</evidence>
<dbReference type="PRINTS" id="PR00990">
    <property type="entry name" value="RIBOKINASE"/>
</dbReference>
<evidence type="ECO:0000313" key="12">
    <source>
        <dbReference type="Proteomes" id="UP000451860"/>
    </source>
</evidence>
<dbReference type="PANTHER" id="PTHR10584:SF166">
    <property type="entry name" value="RIBOKINASE"/>
    <property type="match status" value="1"/>
</dbReference>
<feature type="binding site" evidence="9">
    <location>
        <begin position="50"/>
        <end position="54"/>
    </location>
    <ligand>
        <name>substrate</name>
    </ligand>
</feature>
<feature type="binding site" evidence="9">
    <location>
        <position position="302"/>
    </location>
    <ligand>
        <name>K(+)</name>
        <dbReference type="ChEBI" id="CHEBI:29103"/>
    </ligand>
</feature>
<feature type="domain" description="Carbohydrate kinase PfkB" evidence="10">
    <location>
        <begin position="15"/>
        <end position="308"/>
    </location>
</feature>